<name>A0A923MHY8_9FIRM</name>
<organism evidence="8 9">
    <name type="scientific">Dysosmobacter segnis</name>
    <dbReference type="NCBI Taxonomy" id="2763042"/>
    <lineage>
        <taxon>Bacteria</taxon>
        <taxon>Bacillati</taxon>
        <taxon>Bacillota</taxon>
        <taxon>Clostridia</taxon>
        <taxon>Eubacteriales</taxon>
        <taxon>Oscillospiraceae</taxon>
        <taxon>Dysosmobacter</taxon>
    </lineage>
</organism>
<keyword evidence="3" id="KW-0378">Hydrolase</keyword>
<evidence type="ECO:0000313" key="8">
    <source>
        <dbReference type="EMBL" id="MBC5769809.1"/>
    </source>
</evidence>
<dbReference type="InterPro" id="IPR038765">
    <property type="entry name" value="Papain-like_cys_pep_sf"/>
</dbReference>
<feature type="chain" id="PRO_5038081391" evidence="5">
    <location>
        <begin position="27"/>
        <end position="299"/>
    </location>
</feature>
<feature type="domain" description="SH3b" evidence="6">
    <location>
        <begin position="30"/>
        <end position="97"/>
    </location>
</feature>
<sequence>MKHLMKKAVKVAVFAALTTLALTAFASAEGEMAIGAGCTTGTSLRMRSEPNTSSAIVTTLNKSVAVALLDDSVPGWYKINYNGSTGYVSSDYLIIDQDNIFTTYGRVPEGTVNVRAAATTESESLATIDAGTVVTVNGLVNGWYDVTCQYGTEGYVRSDLLVLTSNATSGKGSSIVETALSHLGTRYVYGGASAGGFDCSGFTMYIYKQFGYNLPHSATSQWLSGMGTKIYSISELQPGDLVFFNDPSRNKGKACSHAGIYIGNGQHVHASSSRNGGVITSDLTSGYYNTYFVGGLRLS</sequence>
<keyword evidence="9" id="KW-1185">Reference proteome</keyword>
<proteinExistence type="inferred from homology"/>
<gene>
    <name evidence="8" type="ORF">H8Z83_05640</name>
</gene>
<dbReference type="GO" id="GO:0008234">
    <property type="term" value="F:cysteine-type peptidase activity"/>
    <property type="evidence" value="ECO:0007669"/>
    <property type="project" value="UniProtKB-KW"/>
</dbReference>
<evidence type="ECO:0000256" key="1">
    <source>
        <dbReference type="ARBA" id="ARBA00007074"/>
    </source>
</evidence>
<dbReference type="InterPro" id="IPR051202">
    <property type="entry name" value="Peptidase_C40"/>
</dbReference>
<evidence type="ECO:0000256" key="2">
    <source>
        <dbReference type="ARBA" id="ARBA00022670"/>
    </source>
</evidence>
<dbReference type="Pfam" id="PF08239">
    <property type="entry name" value="SH3_3"/>
    <property type="match status" value="2"/>
</dbReference>
<evidence type="ECO:0000256" key="3">
    <source>
        <dbReference type="ARBA" id="ARBA00022801"/>
    </source>
</evidence>
<dbReference type="PANTHER" id="PTHR47053">
    <property type="entry name" value="MUREIN DD-ENDOPEPTIDASE MEPH-RELATED"/>
    <property type="match status" value="1"/>
</dbReference>
<evidence type="ECO:0000313" key="9">
    <source>
        <dbReference type="Proteomes" id="UP000620327"/>
    </source>
</evidence>
<dbReference type="EMBL" id="JACOQI010000003">
    <property type="protein sequence ID" value="MBC5769809.1"/>
    <property type="molecule type" value="Genomic_DNA"/>
</dbReference>
<dbReference type="Gene3D" id="3.90.1720.10">
    <property type="entry name" value="endopeptidase domain like (from Nostoc punctiforme)"/>
    <property type="match status" value="1"/>
</dbReference>
<dbReference type="PANTHER" id="PTHR47053:SF1">
    <property type="entry name" value="MUREIN DD-ENDOPEPTIDASE MEPH-RELATED"/>
    <property type="match status" value="1"/>
</dbReference>
<dbReference type="Pfam" id="PF00877">
    <property type="entry name" value="NLPC_P60"/>
    <property type="match status" value="1"/>
</dbReference>
<dbReference type="GO" id="GO:0006508">
    <property type="term" value="P:proteolysis"/>
    <property type="evidence" value="ECO:0007669"/>
    <property type="project" value="UniProtKB-KW"/>
</dbReference>
<dbReference type="SUPFAM" id="SSF54001">
    <property type="entry name" value="Cysteine proteinases"/>
    <property type="match status" value="1"/>
</dbReference>
<dbReference type="PROSITE" id="PS51781">
    <property type="entry name" value="SH3B"/>
    <property type="match status" value="2"/>
</dbReference>
<evidence type="ECO:0000256" key="5">
    <source>
        <dbReference type="SAM" id="SignalP"/>
    </source>
</evidence>
<comment type="similarity">
    <text evidence="1">Belongs to the peptidase C40 family.</text>
</comment>
<keyword evidence="4" id="KW-0788">Thiol protease</keyword>
<dbReference type="RefSeq" id="WP_187014146.1">
    <property type="nucleotide sequence ID" value="NZ_JACOQI010000003.1"/>
</dbReference>
<dbReference type="Gene3D" id="2.30.30.40">
    <property type="entry name" value="SH3 Domains"/>
    <property type="match status" value="2"/>
</dbReference>
<feature type="domain" description="NlpC/P60" evidence="7">
    <location>
        <begin position="169"/>
        <end position="299"/>
    </location>
</feature>
<dbReference type="InterPro" id="IPR003646">
    <property type="entry name" value="SH3-like_bac-type"/>
</dbReference>
<dbReference type="SMART" id="SM00287">
    <property type="entry name" value="SH3b"/>
    <property type="match status" value="2"/>
</dbReference>
<dbReference type="Proteomes" id="UP000620327">
    <property type="component" value="Unassembled WGS sequence"/>
</dbReference>
<dbReference type="AlphaFoldDB" id="A0A923MHY8"/>
<protein>
    <submittedName>
        <fullName evidence="8">SH3 domain-containing protein</fullName>
    </submittedName>
</protein>
<evidence type="ECO:0000256" key="4">
    <source>
        <dbReference type="ARBA" id="ARBA00022807"/>
    </source>
</evidence>
<reference evidence="8" key="1">
    <citation type="submission" date="2020-08" db="EMBL/GenBank/DDBJ databases">
        <title>Genome public.</title>
        <authorList>
            <person name="Liu C."/>
            <person name="Sun Q."/>
        </authorList>
    </citation>
    <scope>NUCLEOTIDE SEQUENCE</scope>
    <source>
        <strain evidence="8">BX15</strain>
    </source>
</reference>
<keyword evidence="5" id="KW-0732">Signal</keyword>
<dbReference type="PROSITE" id="PS51935">
    <property type="entry name" value="NLPC_P60"/>
    <property type="match status" value="1"/>
</dbReference>
<feature type="signal peptide" evidence="5">
    <location>
        <begin position="1"/>
        <end position="26"/>
    </location>
</feature>
<dbReference type="InterPro" id="IPR000064">
    <property type="entry name" value="NLP_P60_dom"/>
</dbReference>
<comment type="caution">
    <text evidence="8">The sequence shown here is derived from an EMBL/GenBank/DDBJ whole genome shotgun (WGS) entry which is preliminary data.</text>
</comment>
<accession>A0A923MHY8</accession>
<evidence type="ECO:0000259" key="6">
    <source>
        <dbReference type="PROSITE" id="PS51781"/>
    </source>
</evidence>
<feature type="domain" description="SH3b" evidence="6">
    <location>
        <begin position="102"/>
        <end position="165"/>
    </location>
</feature>
<keyword evidence="2" id="KW-0645">Protease</keyword>
<evidence type="ECO:0000259" key="7">
    <source>
        <dbReference type="PROSITE" id="PS51935"/>
    </source>
</evidence>